<dbReference type="EMBL" id="MU251275">
    <property type="protein sequence ID" value="KAG9250631.1"/>
    <property type="molecule type" value="Genomic_DNA"/>
</dbReference>
<dbReference type="Proteomes" id="UP000887229">
    <property type="component" value="Unassembled WGS sequence"/>
</dbReference>
<dbReference type="GeneID" id="70292544"/>
<dbReference type="RefSeq" id="XP_046114555.1">
    <property type="nucleotide sequence ID" value="XM_046261641.1"/>
</dbReference>
<feature type="non-terminal residue" evidence="1">
    <location>
        <position position="1"/>
    </location>
</feature>
<reference evidence="1" key="1">
    <citation type="journal article" date="2021" name="IMA Fungus">
        <title>Genomic characterization of three marine fungi, including Emericellopsis atlantica sp. nov. with signatures of a generalist lifestyle and marine biomass degradation.</title>
        <authorList>
            <person name="Hagestad O.C."/>
            <person name="Hou L."/>
            <person name="Andersen J.H."/>
            <person name="Hansen E.H."/>
            <person name="Altermark B."/>
            <person name="Li C."/>
            <person name="Kuhnert E."/>
            <person name="Cox R.J."/>
            <person name="Crous P.W."/>
            <person name="Spatafora J.W."/>
            <person name="Lail K."/>
            <person name="Amirebrahimi M."/>
            <person name="Lipzen A."/>
            <person name="Pangilinan J."/>
            <person name="Andreopoulos W."/>
            <person name="Hayes R.D."/>
            <person name="Ng V."/>
            <person name="Grigoriev I.V."/>
            <person name="Jackson S.A."/>
            <person name="Sutton T.D.S."/>
            <person name="Dobson A.D.W."/>
            <person name="Rama T."/>
        </authorList>
    </citation>
    <scope>NUCLEOTIDE SEQUENCE</scope>
    <source>
        <strain evidence="1">TS7</strain>
    </source>
</reference>
<comment type="caution">
    <text evidence="1">The sequence shown here is derived from an EMBL/GenBank/DDBJ whole genome shotgun (WGS) entry which is preliminary data.</text>
</comment>
<name>A0A9P7ZET4_9HYPO</name>
<proteinExistence type="predicted"/>
<dbReference type="AlphaFoldDB" id="A0A9P7ZET4"/>
<accession>A0A9P7ZET4</accession>
<keyword evidence="2" id="KW-1185">Reference proteome</keyword>
<evidence type="ECO:0000313" key="1">
    <source>
        <dbReference type="EMBL" id="KAG9250631.1"/>
    </source>
</evidence>
<gene>
    <name evidence="1" type="ORF">F5Z01DRAFT_629098</name>
</gene>
<organism evidence="1 2">
    <name type="scientific">Emericellopsis atlantica</name>
    <dbReference type="NCBI Taxonomy" id="2614577"/>
    <lineage>
        <taxon>Eukaryota</taxon>
        <taxon>Fungi</taxon>
        <taxon>Dikarya</taxon>
        <taxon>Ascomycota</taxon>
        <taxon>Pezizomycotina</taxon>
        <taxon>Sordariomycetes</taxon>
        <taxon>Hypocreomycetidae</taxon>
        <taxon>Hypocreales</taxon>
        <taxon>Bionectriaceae</taxon>
        <taxon>Emericellopsis</taxon>
    </lineage>
</organism>
<evidence type="ECO:0000313" key="2">
    <source>
        <dbReference type="Proteomes" id="UP000887229"/>
    </source>
</evidence>
<protein>
    <submittedName>
        <fullName evidence="1">Uncharacterized protein</fullName>
    </submittedName>
</protein>
<sequence length="61" mass="6778">LADKWAARKTYHDCCGPAETTIANTMHKYARGGALTVGKPTSGKYIYSREQMQLPLSVYRA</sequence>